<name>A0ABR1MPT6_9PEZI</name>
<evidence type="ECO:0000256" key="1">
    <source>
        <dbReference type="SAM" id="Phobius"/>
    </source>
</evidence>
<reference evidence="2 3" key="1">
    <citation type="submission" date="2024-04" db="EMBL/GenBank/DDBJ databases">
        <title>Phyllosticta paracitricarpa is synonymous to the EU quarantine fungus P. citricarpa based on phylogenomic analyses.</title>
        <authorList>
            <consortium name="Lawrence Berkeley National Laboratory"/>
            <person name="Van Ingen-Buijs V.A."/>
            <person name="Van Westerhoven A.C."/>
            <person name="Haridas S."/>
            <person name="Skiadas P."/>
            <person name="Martin F."/>
            <person name="Groenewald J.Z."/>
            <person name="Crous P.W."/>
            <person name="Seidl M.F."/>
        </authorList>
    </citation>
    <scope>NUCLEOTIDE SEQUENCE [LARGE SCALE GENOMIC DNA]</scope>
    <source>
        <strain evidence="2 3">CBS 122670</strain>
    </source>
</reference>
<keyword evidence="1" id="KW-1133">Transmembrane helix</keyword>
<accession>A0ABR1MPT6</accession>
<feature type="transmembrane region" description="Helical" evidence="1">
    <location>
        <begin position="109"/>
        <end position="130"/>
    </location>
</feature>
<protein>
    <recommendedName>
        <fullName evidence="4">Secreted protein</fullName>
    </recommendedName>
</protein>
<keyword evidence="1" id="KW-0812">Transmembrane</keyword>
<comment type="caution">
    <text evidence="2">The sequence shown here is derived from an EMBL/GenBank/DDBJ whole genome shotgun (WGS) entry which is preliminary data.</text>
</comment>
<evidence type="ECO:0008006" key="4">
    <source>
        <dbReference type="Google" id="ProtNLM"/>
    </source>
</evidence>
<keyword evidence="1" id="KW-0472">Membrane</keyword>
<proteinExistence type="predicted"/>
<evidence type="ECO:0000313" key="3">
    <source>
        <dbReference type="Proteomes" id="UP001365128"/>
    </source>
</evidence>
<keyword evidence="3" id="KW-1185">Reference proteome</keyword>
<sequence>MLTQSLTRSFVHLLTCSLAHSIAPTRLDASISSLSSPGVLSPKHHTPGQQRQQQRLINAHVFSFSASNAIHSTHSRNPKTKSISPPPITMRIIALLCRRRALLIARLLLSARVVMVSLALLPVPVLRVVVIDRRRRERLLACPDFGFVGGHGG</sequence>
<organism evidence="2 3">
    <name type="scientific">Phyllosticta citricarpa</name>
    <dbReference type="NCBI Taxonomy" id="55181"/>
    <lineage>
        <taxon>Eukaryota</taxon>
        <taxon>Fungi</taxon>
        <taxon>Dikarya</taxon>
        <taxon>Ascomycota</taxon>
        <taxon>Pezizomycotina</taxon>
        <taxon>Dothideomycetes</taxon>
        <taxon>Dothideomycetes incertae sedis</taxon>
        <taxon>Botryosphaeriales</taxon>
        <taxon>Phyllostictaceae</taxon>
        <taxon>Phyllosticta</taxon>
    </lineage>
</organism>
<evidence type="ECO:0000313" key="2">
    <source>
        <dbReference type="EMBL" id="KAK7555747.1"/>
    </source>
</evidence>
<dbReference type="Proteomes" id="UP001365128">
    <property type="component" value="Unassembled WGS sequence"/>
</dbReference>
<dbReference type="EMBL" id="JBBPDW010000002">
    <property type="protein sequence ID" value="KAK7555747.1"/>
    <property type="molecule type" value="Genomic_DNA"/>
</dbReference>
<gene>
    <name evidence="2" type="ORF">IWX46DRAFT_139162</name>
</gene>